<dbReference type="GO" id="GO:0005886">
    <property type="term" value="C:plasma membrane"/>
    <property type="evidence" value="ECO:0007669"/>
    <property type="project" value="UniProtKB-SubCell"/>
</dbReference>
<evidence type="ECO:0000256" key="2">
    <source>
        <dbReference type="ARBA" id="ARBA00022475"/>
    </source>
</evidence>
<gene>
    <name evidence="9" type="ORF">ADN00_07720</name>
</gene>
<comment type="caution">
    <text evidence="9">The sequence shown here is derived from an EMBL/GenBank/DDBJ whole genome shotgun (WGS) entry which is preliminary data.</text>
</comment>
<feature type="transmembrane region" description="Helical" evidence="7">
    <location>
        <begin position="664"/>
        <end position="690"/>
    </location>
</feature>
<dbReference type="STRING" id="1134406.ADN00_07720"/>
<dbReference type="PANTHER" id="PTHR30572:SF4">
    <property type="entry name" value="ABC TRANSPORTER PERMEASE YTRF"/>
    <property type="match status" value="1"/>
</dbReference>
<comment type="similarity">
    <text evidence="6">Belongs to the ABC-4 integral membrane protein family.</text>
</comment>
<feature type="domain" description="ABC3 transporter permease C-terminal" evidence="8">
    <location>
        <begin position="671"/>
        <end position="789"/>
    </location>
</feature>
<feature type="transmembrane region" description="Helical" evidence="7">
    <location>
        <begin position="259"/>
        <end position="288"/>
    </location>
</feature>
<dbReference type="RefSeq" id="WP_075062402.1">
    <property type="nucleotide sequence ID" value="NZ_LGCL01000019.1"/>
</dbReference>
<dbReference type="PANTHER" id="PTHR30572">
    <property type="entry name" value="MEMBRANE COMPONENT OF TRANSPORTER-RELATED"/>
    <property type="match status" value="1"/>
</dbReference>
<dbReference type="InterPro" id="IPR050250">
    <property type="entry name" value="Macrolide_Exporter_MacB"/>
</dbReference>
<evidence type="ECO:0000313" key="9">
    <source>
        <dbReference type="EMBL" id="KPL78330.1"/>
    </source>
</evidence>
<dbReference type="EMBL" id="LGCL01000019">
    <property type="protein sequence ID" value="KPL78330.1"/>
    <property type="molecule type" value="Genomic_DNA"/>
</dbReference>
<keyword evidence="10" id="KW-1185">Reference proteome</keyword>
<evidence type="ECO:0000256" key="7">
    <source>
        <dbReference type="SAM" id="Phobius"/>
    </source>
</evidence>
<dbReference type="Proteomes" id="UP000050417">
    <property type="component" value="Unassembled WGS sequence"/>
</dbReference>
<evidence type="ECO:0000256" key="6">
    <source>
        <dbReference type="ARBA" id="ARBA00038076"/>
    </source>
</evidence>
<comment type="subcellular location">
    <subcellularLocation>
        <location evidence="1">Cell membrane</location>
        <topology evidence="1">Multi-pass membrane protein</topology>
    </subcellularLocation>
</comment>
<dbReference type="AlphaFoldDB" id="A0A0N8GNK2"/>
<sequence>MISAQWRKVLKDLWSNKIRTILVVLSIGVGVFAVGMVTSSFDFLLNDMQADYLAANPHGASIYCDPFDSALLNSLKRVEGVKEVEGRASTSGKVNLPTGAEYSILMYQVEDLEERKIDRFEPMIPGEEMRLGRREILIERSAIGLLGVKVGDKLAVTLPDGTVRELTVSGFIHDVTQAPAIFSNMALGYVNFDTMAWLGGYQQYTEMVLTVTENPMDEEHVREVATRVAEQVEKSGRTVYFTLVYQPGRHFASDITTALAAMLGVLGAMAVVLSGFLVINTIAALLSQHIRQIGMMKAIGASTSQLRKMYYILVEAFGLMAFLIAAPLSIVVGYLVALGISSFLNFDLQGFRVPASTLALTLLVGLGVPFVSSLLPVRRGTRITVREAISSYGLSNGKFGDNWIDRLIDRIRGLPRPVLISLRNAFRKKARMLLTLTTLSLAGAVFIGVINVRDSFYLEIEKTLGYFLSDVNVNFDRYHRMEEIQPLVDAIPEITAAEGWGYSMAEVLQADGVTSDQITIMAPPAGSKLVQADITSGRWLLPEDENAIVVGNHFIKLRPDVKVGDTLTLTMDGQKSQWKVVGIYNMAGTVIPPMVFANKEPLNRTLNQMGRIFDLRVVTEQHDPLTQQRTAEKIKTLFEANGIKVASVTTGAENMAQQSTVINILIYTLLVMAVLIALVGGLGLMGTMSMNTLERTREIGVMRSIGASDRSVLEMVVVEGMVVGLLSWAIGMILAFPITLFLNYVIGVAFVNVPMRFVLAPDGYFIWMIMVLVISAISSLLPARNATRLTVRDVLAYE</sequence>
<feature type="transmembrane region" description="Helical" evidence="7">
    <location>
        <begin position="711"/>
        <end position="744"/>
    </location>
</feature>
<accession>A0A0N8GNK2</accession>
<feature type="transmembrane region" description="Helical" evidence="7">
    <location>
        <begin position="432"/>
        <end position="452"/>
    </location>
</feature>
<keyword evidence="3 7" id="KW-0812">Transmembrane</keyword>
<evidence type="ECO:0000256" key="4">
    <source>
        <dbReference type="ARBA" id="ARBA00022989"/>
    </source>
</evidence>
<organism evidence="9 10">
    <name type="scientific">Ornatilinea apprima</name>
    <dbReference type="NCBI Taxonomy" id="1134406"/>
    <lineage>
        <taxon>Bacteria</taxon>
        <taxon>Bacillati</taxon>
        <taxon>Chloroflexota</taxon>
        <taxon>Anaerolineae</taxon>
        <taxon>Anaerolineales</taxon>
        <taxon>Anaerolineaceae</taxon>
        <taxon>Ornatilinea</taxon>
    </lineage>
</organism>
<dbReference type="GO" id="GO:0022857">
    <property type="term" value="F:transmembrane transporter activity"/>
    <property type="evidence" value="ECO:0007669"/>
    <property type="project" value="TreeGrafter"/>
</dbReference>
<protein>
    <recommendedName>
        <fullName evidence="8">ABC3 transporter permease C-terminal domain-containing protein</fullName>
    </recommendedName>
</protein>
<name>A0A0N8GNK2_9CHLR</name>
<dbReference type="Pfam" id="PF02687">
    <property type="entry name" value="FtsX"/>
    <property type="match status" value="2"/>
</dbReference>
<keyword evidence="5 7" id="KW-0472">Membrane</keyword>
<feature type="transmembrane region" description="Helical" evidence="7">
    <location>
        <begin position="21"/>
        <end position="41"/>
    </location>
</feature>
<proteinExistence type="inferred from homology"/>
<keyword evidence="2" id="KW-1003">Cell membrane</keyword>
<evidence type="ECO:0000313" key="10">
    <source>
        <dbReference type="Proteomes" id="UP000050417"/>
    </source>
</evidence>
<evidence type="ECO:0000256" key="5">
    <source>
        <dbReference type="ARBA" id="ARBA00023136"/>
    </source>
</evidence>
<evidence type="ECO:0000256" key="1">
    <source>
        <dbReference type="ARBA" id="ARBA00004651"/>
    </source>
</evidence>
<feature type="transmembrane region" description="Helical" evidence="7">
    <location>
        <begin position="309"/>
        <end position="337"/>
    </location>
</feature>
<dbReference type="OrthoDB" id="9780560at2"/>
<evidence type="ECO:0000256" key="3">
    <source>
        <dbReference type="ARBA" id="ARBA00022692"/>
    </source>
</evidence>
<evidence type="ECO:0000259" key="8">
    <source>
        <dbReference type="Pfam" id="PF02687"/>
    </source>
</evidence>
<keyword evidence="4 7" id="KW-1133">Transmembrane helix</keyword>
<feature type="transmembrane region" description="Helical" evidence="7">
    <location>
        <begin position="357"/>
        <end position="377"/>
    </location>
</feature>
<feature type="transmembrane region" description="Helical" evidence="7">
    <location>
        <begin position="764"/>
        <end position="783"/>
    </location>
</feature>
<feature type="domain" description="ABC3 transporter permease C-terminal" evidence="8">
    <location>
        <begin position="265"/>
        <end position="383"/>
    </location>
</feature>
<reference evidence="9 10" key="1">
    <citation type="submission" date="2015-07" db="EMBL/GenBank/DDBJ databases">
        <title>Genome sequence of Ornatilinea apprima DSM 23815.</title>
        <authorList>
            <person name="Hemp J."/>
            <person name="Ward L.M."/>
            <person name="Pace L.A."/>
            <person name="Fischer W.W."/>
        </authorList>
    </citation>
    <scope>NUCLEOTIDE SEQUENCE [LARGE SCALE GENOMIC DNA]</scope>
    <source>
        <strain evidence="9 10">P3M-1</strain>
    </source>
</reference>
<dbReference type="InterPro" id="IPR003838">
    <property type="entry name" value="ABC3_permease_C"/>
</dbReference>